<reference evidence="2" key="5">
    <citation type="journal article" date="2021" name="G3 (Bethesda)">
        <title>Aegilops tauschii genome assembly Aet v5.0 features greater sequence contiguity and improved annotation.</title>
        <authorList>
            <person name="Wang L."/>
            <person name="Zhu T."/>
            <person name="Rodriguez J.C."/>
            <person name="Deal K.R."/>
            <person name="Dubcovsky J."/>
            <person name="McGuire P.E."/>
            <person name="Lux T."/>
            <person name="Spannagl M."/>
            <person name="Mayer K.F.X."/>
            <person name="Baldrich P."/>
            <person name="Meyers B.C."/>
            <person name="Huo N."/>
            <person name="Gu Y.Q."/>
            <person name="Zhou H."/>
            <person name="Devos K.M."/>
            <person name="Bennetzen J.L."/>
            <person name="Unver T."/>
            <person name="Budak H."/>
            <person name="Gulick P.J."/>
            <person name="Galiba G."/>
            <person name="Kalapos B."/>
            <person name="Nelson D.R."/>
            <person name="Li P."/>
            <person name="You F.M."/>
            <person name="Luo M.C."/>
            <person name="Dvorak J."/>
        </authorList>
    </citation>
    <scope>NUCLEOTIDE SEQUENCE [LARGE SCALE GENOMIC DNA]</scope>
    <source>
        <strain evidence="2">cv. AL8/78</strain>
    </source>
</reference>
<feature type="compositionally biased region" description="Low complexity" evidence="1">
    <location>
        <begin position="19"/>
        <end position="30"/>
    </location>
</feature>
<dbReference type="PANTHER" id="PTHR37614">
    <property type="entry name" value="OS02G0121400 PROTEIN"/>
    <property type="match status" value="1"/>
</dbReference>
<evidence type="ECO:0000313" key="2">
    <source>
        <dbReference type="EnsemblPlants" id="AET2Gv20514400.1"/>
    </source>
</evidence>
<accession>A0A453BHS9</accession>
<dbReference type="Proteomes" id="UP000015105">
    <property type="component" value="Chromosome 2D"/>
</dbReference>
<reference evidence="3" key="1">
    <citation type="journal article" date="2014" name="Science">
        <title>Ancient hybridizations among the ancestral genomes of bread wheat.</title>
        <authorList>
            <consortium name="International Wheat Genome Sequencing Consortium,"/>
            <person name="Marcussen T."/>
            <person name="Sandve S.R."/>
            <person name="Heier L."/>
            <person name="Spannagl M."/>
            <person name="Pfeifer M."/>
            <person name="Jakobsen K.S."/>
            <person name="Wulff B.B."/>
            <person name="Steuernagel B."/>
            <person name="Mayer K.F."/>
            <person name="Olsen O.A."/>
        </authorList>
    </citation>
    <scope>NUCLEOTIDE SEQUENCE [LARGE SCALE GENOMIC DNA]</scope>
    <source>
        <strain evidence="3">cv. AL8/78</strain>
    </source>
</reference>
<reference evidence="2" key="4">
    <citation type="submission" date="2019-03" db="UniProtKB">
        <authorList>
            <consortium name="EnsemblPlants"/>
        </authorList>
    </citation>
    <scope>IDENTIFICATION</scope>
</reference>
<feature type="compositionally biased region" description="Basic and acidic residues" evidence="1">
    <location>
        <begin position="47"/>
        <end position="56"/>
    </location>
</feature>
<keyword evidence="3" id="KW-1185">Reference proteome</keyword>
<feature type="compositionally biased region" description="Basic residues" evidence="1">
    <location>
        <begin position="1"/>
        <end position="15"/>
    </location>
</feature>
<protein>
    <submittedName>
        <fullName evidence="2">Uncharacterized protein</fullName>
    </submittedName>
</protein>
<dbReference type="EnsemblPlants" id="AET2Gv20514400.1">
    <property type="protein sequence ID" value="AET2Gv20514400.1"/>
    <property type="gene ID" value="AET2Gv20514400"/>
</dbReference>
<feature type="compositionally biased region" description="Acidic residues" evidence="1">
    <location>
        <begin position="131"/>
        <end position="142"/>
    </location>
</feature>
<dbReference type="Gramene" id="AET2Gv20514400.1">
    <property type="protein sequence ID" value="AET2Gv20514400.1"/>
    <property type="gene ID" value="AET2Gv20514400"/>
</dbReference>
<evidence type="ECO:0000313" key="3">
    <source>
        <dbReference type="Proteomes" id="UP000015105"/>
    </source>
</evidence>
<name>A0A453BHS9_AEGTS</name>
<sequence>NVSFYKKKNYVKPKRPNQSSASSPALASPAQPHPIPRSLDQIQDGSGGRERTVWEEEFGERELKVVAVLADLPSIMRVSSRQQQLARPEIPSWGRRRPRKALAAPPAEKPAADDDMSEGIASPDTPLAFSEGDDHDEAAAAEDEAKASAQDKVSRQATRSAPARLPPPIRAAGRWLLSLLPNARLTREYGQGC</sequence>
<feature type="region of interest" description="Disordered" evidence="1">
    <location>
        <begin position="77"/>
        <end position="168"/>
    </location>
</feature>
<reference evidence="3" key="2">
    <citation type="journal article" date="2017" name="Nat. Plants">
        <title>The Aegilops tauschii genome reveals multiple impacts of transposons.</title>
        <authorList>
            <person name="Zhao G."/>
            <person name="Zou C."/>
            <person name="Li K."/>
            <person name="Wang K."/>
            <person name="Li T."/>
            <person name="Gao L."/>
            <person name="Zhang X."/>
            <person name="Wang H."/>
            <person name="Yang Z."/>
            <person name="Liu X."/>
            <person name="Jiang W."/>
            <person name="Mao L."/>
            <person name="Kong X."/>
            <person name="Jiao Y."/>
            <person name="Jia J."/>
        </authorList>
    </citation>
    <scope>NUCLEOTIDE SEQUENCE [LARGE SCALE GENOMIC DNA]</scope>
    <source>
        <strain evidence="3">cv. AL8/78</strain>
    </source>
</reference>
<reference evidence="2" key="3">
    <citation type="journal article" date="2017" name="Nature">
        <title>Genome sequence of the progenitor of the wheat D genome Aegilops tauschii.</title>
        <authorList>
            <person name="Luo M.C."/>
            <person name="Gu Y.Q."/>
            <person name="Puiu D."/>
            <person name="Wang H."/>
            <person name="Twardziok S.O."/>
            <person name="Deal K.R."/>
            <person name="Huo N."/>
            <person name="Zhu T."/>
            <person name="Wang L."/>
            <person name="Wang Y."/>
            <person name="McGuire P.E."/>
            <person name="Liu S."/>
            <person name="Long H."/>
            <person name="Ramasamy R.K."/>
            <person name="Rodriguez J.C."/>
            <person name="Van S.L."/>
            <person name="Yuan L."/>
            <person name="Wang Z."/>
            <person name="Xia Z."/>
            <person name="Xiao L."/>
            <person name="Anderson O.D."/>
            <person name="Ouyang S."/>
            <person name="Liang Y."/>
            <person name="Zimin A.V."/>
            <person name="Pertea G."/>
            <person name="Qi P."/>
            <person name="Bennetzen J.L."/>
            <person name="Dai X."/>
            <person name="Dawson M.W."/>
            <person name="Muller H.G."/>
            <person name="Kugler K."/>
            <person name="Rivarola-Duarte L."/>
            <person name="Spannagl M."/>
            <person name="Mayer K.F.X."/>
            <person name="Lu F.H."/>
            <person name="Bevan M.W."/>
            <person name="Leroy P."/>
            <person name="Li P."/>
            <person name="You F.M."/>
            <person name="Sun Q."/>
            <person name="Liu Z."/>
            <person name="Lyons E."/>
            <person name="Wicker T."/>
            <person name="Salzberg S.L."/>
            <person name="Devos K.M."/>
            <person name="Dvorak J."/>
        </authorList>
    </citation>
    <scope>NUCLEOTIDE SEQUENCE [LARGE SCALE GENOMIC DNA]</scope>
    <source>
        <strain evidence="2">cv. AL8/78</strain>
    </source>
</reference>
<evidence type="ECO:0000256" key="1">
    <source>
        <dbReference type="SAM" id="MobiDB-lite"/>
    </source>
</evidence>
<dbReference type="PANTHER" id="PTHR37614:SF2">
    <property type="entry name" value="OS02G0121400 PROTEIN"/>
    <property type="match status" value="1"/>
</dbReference>
<organism evidence="2 3">
    <name type="scientific">Aegilops tauschii subsp. strangulata</name>
    <name type="common">Goatgrass</name>
    <dbReference type="NCBI Taxonomy" id="200361"/>
    <lineage>
        <taxon>Eukaryota</taxon>
        <taxon>Viridiplantae</taxon>
        <taxon>Streptophyta</taxon>
        <taxon>Embryophyta</taxon>
        <taxon>Tracheophyta</taxon>
        <taxon>Spermatophyta</taxon>
        <taxon>Magnoliopsida</taxon>
        <taxon>Liliopsida</taxon>
        <taxon>Poales</taxon>
        <taxon>Poaceae</taxon>
        <taxon>BOP clade</taxon>
        <taxon>Pooideae</taxon>
        <taxon>Triticodae</taxon>
        <taxon>Triticeae</taxon>
        <taxon>Triticinae</taxon>
        <taxon>Aegilops</taxon>
    </lineage>
</organism>
<feature type="region of interest" description="Disordered" evidence="1">
    <location>
        <begin position="1"/>
        <end position="56"/>
    </location>
</feature>
<dbReference type="AlphaFoldDB" id="A0A453BHS9"/>
<proteinExistence type="predicted"/>